<dbReference type="PANTHER" id="PTHR37324:SF2">
    <property type="entry name" value="PTS SYSTEM GALACTITOL-SPECIFIC EIIC COMPONENT"/>
    <property type="match status" value="1"/>
</dbReference>
<keyword evidence="5" id="KW-0598">Phosphotransferase system</keyword>
<dbReference type="GO" id="GO:0005886">
    <property type="term" value="C:plasma membrane"/>
    <property type="evidence" value="ECO:0007669"/>
    <property type="project" value="UniProtKB-SubCell"/>
</dbReference>
<dbReference type="GO" id="GO:0015577">
    <property type="term" value="F:galactitol transmembrane transporter activity"/>
    <property type="evidence" value="ECO:0007669"/>
    <property type="project" value="InterPro"/>
</dbReference>
<dbReference type="InterPro" id="IPR013853">
    <property type="entry name" value="EIIC-GAT"/>
</dbReference>
<keyword evidence="4" id="KW-0762">Sugar transport</keyword>
<accession>A0A4P8ICR9</accession>
<dbReference type="InterPro" id="IPR004703">
    <property type="entry name" value="PTS_sugar-sp_permease"/>
</dbReference>
<evidence type="ECO:0000256" key="9">
    <source>
        <dbReference type="SAM" id="Phobius"/>
    </source>
</evidence>
<name>A0A4P8ICR9_9FIRM</name>
<dbReference type="PANTHER" id="PTHR37324">
    <property type="entry name" value="PTS SYSTEM GALACTITOL-SPECIFIC EIIC COMPONENT"/>
    <property type="match status" value="1"/>
</dbReference>
<keyword evidence="8 9" id="KW-0472">Membrane</keyword>
<dbReference type="PROSITE" id="PS51104">
    <property type="entry name" value="PTS_EIIC_TYPE_2"/>
    <property type="match status" value="1"/>
</dbReference>
<feature type="transmembrane region" description="Helical" evidence="9">
    <location>
        <begin position="291"/>
        <end position="321"/>
    </location>
</feature>
<feature type="domain" description="PTS EIIC type-2" evidence="10">
    <location>
        <begin position="4"/>
        <end position="415"/>
    </location>
</feature>
<keyword evidence="7 9" id="KW-1133">Transmembrane helix</keyword>
<feature type="transmembrane region" description="Helical" evidence="9">
    <location>
        <begin position="38"/>
        <end position="56"/>
    </location>
</feature>
<organism evidence="11 12">
    <name type="scientific">Anaerostipes rhamnosivorans</name>
    <dbReference type="NCBI Taxonomy" id="1229621"/>
    <lineage>
        <taxon>Bacteria</taxon>
        <taxon>Bacillati</taxon>
        <taxon>Bacillota</taxon>
        <taxon>Clostridia</taxon>
        <taxon>Lachnospirales</taxon>
        <taxon>Lachnospiraceae</taxon>
        <taxon>Anaerostipes</taxon>
    </lineage>
</organism>
<evidence type="ECO:0000313" key="12">
    <source>
        <dbReference type="Proteomes" id="UP000298653"/>
    </source>
</evidence>
<feature type="transmembrane region" description="Helical" evidence="9">
    <location>
        <begin position="354"/>
        <end position="373"/>
    </location>
</feature>
<evidence type="ECO:0000259" key="10">
    <source>
        <dbReference type="PROSITE" id="PS51104"/>
    </source>
</evidence>
<dbReference type="AlphaFoldDB" id="A0A4P8ICR9"/>
<keyword evidence="3" id="KW-1003">Cell membrane</keyword>
<evidence type="ECO:0000256" key="2">
    <source>
        <dbReference type="ARBA" id="ARBA00022448"/>
    </source>
</evidence>
<keyword evidence="2" id="KW-0813">Transport</keyword>
<evidence type="ECO:0000256" key="1">
    <source>
        <dbReference type="ARBA" id="ARBA00004651"/>
    </source>
</evidence>
<evidence type="ECO:0000256" key="7">
    <source>
        <dbReference type="ARBA" id="ARBA00022989"/>
    </source>
</evidence>
<protein>
    <submittedName>
        <fullName evidence="11">PTS system, galactitol-specific IIC component</fullName>
    </submittedName>
</protein>
<feature type="transmembrane region" description="Helical" evidence="9">
    <location>
        <begin position="6"/>
        <end position="26"/>
    </location>
</feature>
<feature type="transmembrane region" description="Helical" evidence="9">
    <location>
        <begin position="89"/>
        <end position="108"/>
    </location>
</feature>
<keyword evidence="12" id="KW-1185">Reference proteome</keyword>
<evidence type="ECO:0000256" key="4">
    <source>
        <dbReference type="ARBA" id="ARBA00022597"/>
    </source>
</evidence>
<feature type="transmembrane region" description="Helical" evidence="9">
    <location>
        <begin position="216"/>
        <end position="237"/>
    </location>
</feature>
<comment type="subcellular location">
    <subcellularLocation>
        <location evidence="1">Cell membrane</location>
        <topology evidence="1">Multi-pass membrane protein</topology>
    </subcellularLocation>
</comment>
<dbReference type="GO" id="GO:0009401">
    <property type="term" value="P:phosphoenolpyruvate-dependent sugar phosphotransferase system"/>
    <property type="evidence" value="ECO:0007669"/>
    <property type="project" value="UniProtKB-KW"/>
</dbReference>
<dbReference type="Pfam" id="PF03611">
    <property type="entry name" value="EIIC-GAT"/>
    <property type="match status" value="1"/>
</dbReference>
<dbReference type="PIRSF" id="PIRSF006304">
    <property type="entry name" value="GatC"/>
    <property type="match status" value="1"/>
</dbReference>
<feature type="transmembrane region" description="Helical" evidence="9">
    <location>
        <begin position="177"/>
        <end position="196"/>
    </location>
</feature>
<reference evidence="11 12" key="1">
    <citation type="submission" date="2019-05" db="EMBL/GenBank/DDBJ databases">
        <title>Complete genome sequencing of Anaerostipes rhamnosivorans.</title>
        <authorList>
            <person name="Bui T.P.N."/>
            <person name="de Vos W.M."/>
        </authorList>
    </citation>
    <scope>NUCLEOTIDE SEQUENCE [LARGE SCALE GENOMIC DNA]</scope>
    <source>
        <strain evidence="11 12">1y2</strain>
    </source>
</reference>
<dbReference type="EMBL" id="CP040058">
    <property type="protein sequence ID" value="QCP34491.1"/>
    <property type="molecule type" value="Genomic_DNA"/>
</dbReference>
<evidence type="ECO:0000256" key="5">
    <source>
        <dbReference type="ARBA" id="ARBA00022683"/>
    </source>
</evidence>
<feature type="transmembrane region" description="Helical" evidence="9">
    <location>
        <begin position="327"/>
        <end position="347"/>
    </location>
</feature>
<sequence length="415" mass="44381">MEILNFILGLGSTVMLPIIIFVFGLIMRAGFSKSFKSGVTIGIGFTGINLVITLLTDQLGPVAQAMTQRLGLDLQVIDIGWPAMSSISWAWAAAGLMIPIGLVINFAMLTLKLTKTMNVDIWNYWQFAFVGYAVTTVSGSLPMGIVAASALSILALILADYTQPYVEKFFGMPGISFPHLTALGFLPLVVPLNWLIDKIPGLNKLNANPETIRKRFGIFGEPMSMGLIIGLALGLLGGQKIDAILQLAITMAAVMYLMPKMVAILMEGLIPISEAAREFMAKHFGDREIFIGLDAAVSLGEPSVIAVGLLLVPITIFLAIILPGNKLLPFADLAVIPFIVCLITAMSKGNVIRALIVGTVVMACVLLMATNLAPIETQMALTAGIKMPAGASQIGNLDRANLISWLFVKIFSLFG</sequence>
<dbReference type="Proteomes" id="UP000298653">
    <property type="component" value="Chromosome"/>
</dbReference>
<evidence type="ECO:0000256" key="6">
    <source>
        <dbReference type="ARBA" id="ARBA00022692"/>
    </source>
</evidence>
<feature type="transmembrane region" description="Helical" evidence="9">
    <location>
        <begin position="243"/>
        <end position="270"/>
    </location>
</feature>
<keyword evidence="6 9" id="KW-0812">Transmembrane</keyword>
<proteinExistence type="predicted"/>
<evidence type="ECO:0000256" key="3">
    <source>
        <dbReference type="ARBA" id="ARBA00022475"/>
    </source>
</evidence>
<evidence type="ECO:0000256" key="8">
    <source>
        <dbReference type="ARBA" id="ARBA00023136"/>
    </source>
</evidence>
<gene>
    <name evidence="11" type="ORF">AR1Y2_1037</name>
</gene>
<evidence type="ECO:0000313" key="11">
    <source>
        <dbReference type="EMBL" id="QCP34491.1"/>
    </source>
</evidence>
<dbReference type="KEGG" id="arf:AR1Y2_1037"/>
<dbReference type="RefSeq" id="WP_137328023.1">
    <property type="nucleotide sequence ID" value="NZ_CP040058.1"/>
</dbReference>
<feature type="transmembrane region" description="Helical" evidence="9">
    <location>
        <begin position="129"/>
        <end position="157"/>
    </location>
</feature>
<dbReference type="InterPro" id="IPR013014">
    <property type="entry name" value="PTS_EIIC_2"/>
</dbReference>
<dbReference type="OrthoDB" id="9787936at2"/>